<dbReference type="AlphaFoldDB" id="A0A7J9FKH9"/>
<proteinExistence type="predicted"/>
<accession>A0A7J9FKH9</accession>
<organism evidence="1 2">
    <name type="scientific">Gossypium trilobum</name>
    <dbReference type="NCBI Taxonomy" id="34281"/>
    <lineage>
        <taxon>Eukaryota</taxon>
        <taxon>Viridiplantae</taxon>
        <taxon>Streptophyta</taxon>
        <taxon>Embryophyta</taxon>
        <taxon>Tracheophyta</taxon>
        <taxon>Spermatophyta</taxon>
        <taxon>Magnoliopsida</taxon>
        <taxon>eudicotyledons</taxon>
        <taxon>Gunneridae</taxon>
        <taxon>Pentapetalae</taxon>
        <taxon>rosids</taxon>
        <taxon>malvids</taxon>
        <taxon>Malvales</taxon>
        <taxon>Malvaceae</taxon>
        <taxon>Malvoideae</taxon>
        <taxon>Gossypium</taxon>
    </lineage>
</organism>
<dbReference type="EMBL" id="JABEZW010220056">
    <property type="protein sequence ID" value="MBA0785757.1"/>
    <property type="molecule type" value="Genomic_DNA"/>
</dbReference>
<name>A0A7J9FKH9_9ROSI</name>
<protein>
    <submittedName>
        <fullName evidence="1">Uncharacterized protein</fullName>
    </submittedName>
</protein>
<keyword evidence="2" id="KW-1185">Reference proteome</keyword>
<reference evidence="1 2" key="1">
    <citation type="journal article" date="2019" name="Genome Biol. Evol.">
        <title>Insights into the evolution of the New World diploid cottons (Gossypium, subgenus Houzingenia) based on genome sequencing.</title>
        <authorList>
            <person name="Grover C.E."/>
            <person name="Arick M.A. 2nd"/>
            <person name="Thrash A."/>
            <person name="Conover J.L."/>
            <person name="Sanders W.S."/>
            <person name="Peterson D.G."/>
            <person name="Frelichowski J.E."/>
            <person name="Scheffler J.A."/>
            <person name="Scheffler B.E."/>
            <person name="Wendel J.F."/>
        </authorList>
    </citation>
    <scope>NUCLEOTIDE SEQUENCE [LARGE SCALE GENOMIC DNA]</scope>
    <source>
        <strain evidence="1">8</strain>
        <tissue evidence="1">Leaf</tissue>
    </source>
</reference>
<comment type="caution">
    <text evidence="1">The sequence shown here is derived from an EMBL/GenBank/DDBJ whole genome shotgun (WGS) entry which is preliminary data.</text>
</comment>
<dbReference type="Proteomes" id="UP000593568">
    <property type="component" value="Unassembled WGS sequence"/>
</dbReference>
<evidence type="ECO:0000313" key="2">
    <source>
        <dbReference type="Proteomes" id="UP000593568"/>
    </source>
</evidence>
<gene>
    <name evidence="1" type="ORF">Gotri_025773</name>
</gene>
<evidence type="ECO:0000313" key="1">
    <source>
        <dbReference type="EMBL" id="MBA0785757.1"/>
    </source>
</evidence>
<sequence length="145" mass="17156">MPSKKENGEPPFSGLHFYSTSIMGVRMTHSTTNRESNWKKWSALEFKNYSNEAYKIRAISFWALWYNRNRIYHERIRQRAHEIIGFINAYCSEITQMGEILKNMQETKRFVWEPHVDDVIKINFGASFNQHSRSSCSGISVRNKE</sequence>